<dbReference type="STRING" id="1513896.SAMN05660841_00380"/>
<dbReference type="Proteomes" id="UP000190150">
    <property type="component" value="Unassembled WGS sequence"/>
</dbReference>
<name>A0A1T5B194_9SPHI</name>
<accession>A0A1T5B194</accession>
<dbReference type="OrthoDB" id="1261995at2"/>
<evidence type="ECO:0000256" key="1">
    <source>
        <dbReference type="SAM" id="SignalP"/>
    </source>
</evidence>
<reference evidence="3" key="1">
    <citation type="submission" date="2017-02" db="EMBL/GenBank/DDBJ databases">
        <authorList>
            <person name="Varghese N."/>
            <person name="Submissions S."/>
        </authorList>
    </citation>
    <scope>NUCLEOTIDE SEQUENCE [LARGE SCALE GENOMIC DNA]</scope>
    <source>
        <strain evidence="3">DSM 24091</strain>
    </source>
</reference>
<keyword evidence="3" id="KW-1185">Reference proteome</keyword>
<sequence>MNFLKICCIAVIILLNSCATSMSPIMVHNTLPNYTKSRYLSQTDADKAVNAGGCKFLVKDRSYTAPVGLGTHNDLRNGARGIDEWVTLDKGNAYSLKSFKWVRVDQDGTTQLQLDFDTLLCE</sequence>
<feature type="chain" id="PRO_5012572184" evidence="1">
    <location>
        <begin position="23"/>
        <end position="122"/>
    </location>
</feature>
<proteinExistence type="predicted"/>
<dbReference type="EMBL" id="FUZF01000001">
    <property type="protein sequence ID" value="SKB41016.1"/>
    <property type="molecule type" value="Genomic_DNA"/>
</dbReference>
<protein>
    <submittedName>
        <fullName evidence="2">Uncharacterized protein</fullName>
    </submittedName>
</protein>
<keyword evidence="1" id="KW-0732">Signal</keyword>
<gene>
    <name evidence="2" type="ORF">SAMN05660841_00380</name>
</gene>
<evidence type="ECO:0000313" key="2">
    <source>
        <dbReference type="EMBL" id="SKB41016.1"/>
    </source>
</evidence>
<evidence type="ECO:0000313" key="3">
    <source>
        <dbReference type="Proteomes" id="UP000190150"/>
    </source>
</evidence>
<dbReference type="AlphaFoldDB" id="A0A1T5B194"/>
<dbReference type="RefSeq" id="WP_079640728.1">
    <property type="nucleotide sequence ID" value="NZ_FUZF01000001.1"/>
</dbReference>
<feature type="signal peptide" evidence="1">
    <location>
        <begin position="1"/>
        <end position="22"/>
    </location>
</feature>
<organism evidence="2 3">
    <name type="scientific">Sphingobacterium nematocida</name>
    <dbReference type="NCBI Taxonomy" id="1513896"/>
    <lineage>
        <taxon>Bacteria</taxon>
        <taxon>Pseudomonadati</taxon>
        <taxon>Bacteroidota</taxon>
        <taxon>Sphingobacteriia</taxon>
        <taxon>Sphingobacteriales</taxon>
        <taxon>Sphingobacteriaceae</taxon>
        <taxon>Sphingobacterium</taxon>
    </lineage>
</organism>